<protein>
    <submittedName>
        <fullName evidence="5">FMN reductase</fullName>
    </submittedName>
</protein>
<dbReference type="InterPro" id="IPR051814">
    <property type="entry name" value="NAD(P)H-dep_FMN_reductase"/>
</dbReference>
<dbReference type="AlphaFoldDB" id="A0A512DA85"/>
<evidence type="ECO:0000313" key="6">
    <source>
        <dbReference type="Proteomes" id="UP000321181"/>
    </source>
</evidence>
<dbReference type="InterPro" id="IPR005025">
    <property type="entry name" value="FMN_Rdtase-like_dom"/>
</dbReference>
<evidence type="ECO:0000259" key="4">
    <source>
        <dbReference type="Pfam" id="PF03358"/>
    </source>
</evidence>
<dbReference type="InterPro" id="IPR023932">
    <property type="entry name" value="CE1759_FMN_reduct"/>
</dbReference>
<dbReference type="OrthoDB" id="1643408at2"/>
<organism evidence="5 6">
    <name type="scientific">Cellulomonas aerilata</name>
    <dbReference type="NCBI Taxonomy" id="515326"/>
    <lineage>
        <taxon>Bacteria</taxon>
        <taxon>Bacillati</taxon>
        <taxon>Actinomycetota</taxon>
        <taxon>Actinomycetes</taxon>
        <taxon>Micrococcales</taxon>
        <taxon>Cellulomonadaceae</taxon>
        <taxon>Cellulomonas</taxon>
    </lineage>
</organism>
<dbReference type="Gene3D" id="3.40.50.360">
    <property type="match status" value="1"/>
</dbReference>
<dbReference type="GO" id="GO:0016491">
    <property type="term" value="F:oxidoreductase activity"/>
    <property type="evidence" value="ECO:0007669"/>
    <property type="project" value="UniProtKB-KW"/>
</dbReference>
<dbReference type="EMBL" id="BJYY01000009">
    <property type="protein sequence ID" value="GEO33386.1"/>
    <property type="molecule type" value="Genomic_DNA"/>
</dbReference>
<evidence type="ECO:0000256" key="3">
    <source>
        <dbReference type="ARBA" id="ARBA00023002"/>
    </source>
</evidence>
<keyword evidence="6" id="KW-1185">Reference proteome</keyword>
<keyword evidence="1" id="KW-0285">Flavoprotein</keyword>
<gene>
    <name evidence="5" type="ORF">CAE01nite_11110</name>
</gene>
<sequence length="205" mass="21598">MTTRTLAVVTAGLSQPSSTRLLADRLAQATADELAAREITADVRTFELRDIAHDVVNMMLTGFPSAALKDVLDTVTGADGVIAVTPLFTTSYSGLFKSFVDVLDKDSLAGMPVLLGATGGTPRHSLALEYSLRPLFTYLRADVAGTAVFAATDDWAGEADAVNPLPGRIRRAGRELAEMVAARENSGPVDVFADAPSFAQLLGDL</sequence>
<feature type="domain" description="NADPH-dependent FMN reductase-like" evidence="4">
    <location>
        <begin position="6"/>
        <end position="154"/>
    </location>
</feature>
<evidence type="ECO:0000256" key="2">
    <source>
        <dbReference type="ARBA" id="ARBA00022643"/>
    </source>
</evidence>
<dbReference type="SUPFAM" id="SSF52218">
    <property type="entry name" value="Flavoproteins"/>
    <property type="match status" value="1"/>
</dbReference>
<evidence type="ECO:0000313" key="5">
    <source>
        <dbReference type="EMBL" id="GEO33386.1"/>
    </source>
</evidence>
<accession>A0A512DA85</accession>
<reference evidence="5 6" key="1">
    <citation type="submission" date="2019-07" db="EMBL/GenBank/DDBJ databases">
        <title>Whole genome shotgun sequence of Cellulomonas aerilata NBRC 106308.</title>
        <authorList>
            <person name="Hosoyama A."/>
            <person name="Uohara A."/>
            <person name="Ohji S."/>
            <person name="Ichikawa N."/>
        </authorList>
    </citation>
    <scope>NUCLEOTIDE SEQUENCE [LARGE SCALE GENOMIC DNA]</scope>
    <source>
        <strain evidence="5 6">NBRC 106308</strain>
    </source>
</reference>
<dbReference type="PANTHER" id="PTHR43408:SF2">
    <property type="entry name" value="FMN REDUCTASE (NADPH)"/>
    <property type="match status" value="1"/>
</dbReference>
<keyword evidence="3" id="KW-0560">Oxidoreductase</keyword>
<comment type="caution">
    <text evidence="5">The sequence shown here is derived from an EMBL/GenBank/DDBJ whole genome shotgun (WGS) entry which is preliminary data.</text>
</comment>
<dbReference type="PANTHER" id="PTHR43408">
    <property type="entry name" value="FMN REDUCTASE (NADPH)"/>
    <property type="match status" value="1"/>
</dbReference>
<name>A0A512DA85_9CELL</name>
<dbReference type="RefSeq" id="WP_146901237.1">
    <property type="nucleotide sequence ID" value="NZ_BAAARM010000002.1"/>
</dbReference>
<proteinExistence type="predicted"/>
<keyword evidence="2" id="KW-0288">FMN</keyword>
<dbReference type="NCBIfam" id="TIGR04037">
    <property type="entry name" value="LLM_duo_CE1759"/>
    <property type="match status" value="1"/>
</dbReference>
<dbReference type="Pfam" id="PF03358">
    <property type="entry name" value="FMN_red"/>
    <property type="match status" value="1"/>
</dbReference>
<evidence type="ECO:0000256" key="1">
    <source>
        <dbReference type="ARBA" id="ARBA00022630"/>
    </source>
</evidence>
<dbReference type="Proteomes" id="UP000321181">
    <property type="component" value="Unassembled WGS sequence"/>
</dbReference>
<dbReference type="InterPro" id="IPR029039">
    <property type="entry name" value="Flavoprotein-like_sf"/>
</dbReference>